<dbReference type="Proteomes" id="UP001147760">
    <property type="component" value="Unassembled WGS sequence"/>
</dbReference>
<dbReference type="CDD" id="cd09917">
    <property type="entry name" value="F-box_SF"/>
    <property type="match status" value="1"/>
</dbReference>
<dbReference type="Pfam" id="PF24539">
    <property type="entry name" value="DUF7600"/>
    <property type="match status" value="1"/>
</dbReference>
<dbReference type="SUPFAM" id="SSF81383">
    <property type="entry name" value="F-box domain"/>
    <property type="match status" value="1"/>
</dbReference>
<dbReference type="InterPro" id="IPR056021">
    <property type="entry name" value="DUF7600"/>
</dbReference>
<proteinExistence type="predicted"/>
<reference evidence="2" key="1">
    <citation type="submission" date="2022-12" db="EMBL/GenBank/DDBJ databases">
        <authorList>
            <person name="Petersen C."/>
        </authorList>
    </citation>
    <scope>NUCLEOTIDE SEQUENCE</scope>
    <source>
        <strain evidence="2">IBT 17660</strain>
    </source>
</reference>
<dbReference type="EMBL" id="JAPWDO010000005">
    <property type="protein sequence ID" value="KAJ5471036.1"/>
    <property type="molecule type" value="Genomic_DNA"/>
</dbReference>
<dbReference type="Pfam" id="PF12937">
    <property type="entry name" value="F-box-like"/>
    <property type="match status" value="1"/>
</dbReference>
<dbReference type="Gene3D" id="1.20.1280.50">
    <property type="match status" value="1"/>
</dbReference>
<sequence length="493" mass="55697">MDDEASPQPHVRPWYAEVRGIYSINTALDYIAITGLGIIRCRNKLYAPLSSDQSYADVGTESLEEWRFCQPSKGRWCFGFHDSCWRLLLLRLGDGQNDCPQNEMDIAESVFYQLYCTPCLEASSFQFGHDYEGAAQTHKRFGRVMAVDLSSPFYADPCAIPSMGDLKVIASGFCKASDGSVWKRRDGARSKAETVVSIDYHSEGGNCISSPFGSADGRRPPSFPNHTREELCEELQRPKHNFFDALSSELKFDIFSYLSFDELLNMRLVCRNLALLATVDTLPQSYWRSRFLLGQEADFLFPRLTDKWDWSRLFFWTRASLRARLLPLVNRKRIRQVLEPIAALVDLKGVFQNGPYGSAFDPVQSQGGYLRLIDGESTGKPPQLMEIAGSFSGQLASIGADSPLNEGCRVLYHRSHPFMPSSQHHRKRIGISTVQIGVRIFISGINLFPPECNVIDRAVGYHIPGSEKWMEIPSSFDRDSVHIHKFTFIGLGW</sequence>
<dbReference type="InterPro" id="IPR001810">
    <property type="entry name" value="F-box_dom"/>
</dbReference>
<dbReference type="OrthoDB" id="5273847at2759"/>
<dbReference type="AlphaFoldDB" id="A0A9X0BKU2"/>
<evidence type="ECO:0000313" key="2">
    <source>
        <dbReference type="EMBL" id="KAJ5471036.1"/>
    </source>
</evidence>
<protein>
    <recommendedName>
        <fullName evidence="1">F-box domain-containing protein</fullName>
    </recommendedName>
</protein>
<feature type="domain" description="F-box" evidence="1">
    <location>
        <begin position="240"/>
        <end position="290"/>
    </location>
</feature>
<name>A0A9X0BKU2_9EURO</name>
<reference evidence="2" key="2">
    <citation type="journal article" date="2023" name="IMA Fungus">
        <title>Comparative genomic study of the Penicillium genus elucidates a diverse pangenome and 15 lateral gene transfer events.</title>
        <authorList>
            <person name="Petersen C."/>
            <person name="Sorensen T."/>
            <person name="Nielsen M.R."/>
            <person name="Sondergaard T.E."/>
            <person name="Sorensen J.L."/>
            <person name="Fitzpatrick D.A."/>
            <person name="Frisvad J.C."/>
            <person name="Nielsen K.L."/>
        </authorList>
    </citation>
    <scope>NUCLEOTIDE SEQUENCE</scope>
    <source>
        <strain evidence="2">IBT 17660</strain>
    </source>
</reference>
<gene>
    <name evidence="2" type="ORF">N7530_008393</name>
</gene>
<evidence type="ECO:0000313" key="3">
    <source>
        <dbReference type="Proteomes" id="UP001147760"/>
    </source>
</evidence>
<organism evidence="2 3">
    <name type="scientific">Penicillium desertorum</name>
    <dbReference type="NCBI Taxonomy" id="1303715"/>
    <lineage>
        <taxon>Eukaryota</taxon>
        <taxon>Fungi</taxon>
        <taxon>Dikarya</taxon>
        <taxon>Ascomycota</taxon>
        <taxon>Pezizomycotina</taxon>
        <taxon>Eurotiomycetes</taxon>
        <taxon>Eurotiomycetidae</taxon>
        <taxon>Eurotiales</taxon>
        <taxon>Aspergillaceae</taxon>
        <taxon>Penicillium</taxon>
    </lineage>
</organism>
<dbReference type="PROSITE" id="PS50181">
    <property type="entry name" value="FBOX"/>
    <property type="match status" value="1"/>
</dbReference>
<accession>A0A9X0BKU2</accession>
<dbReference type="InterPro" id="IPR036047">
    <property type="entry name" value="F-box-like_dom_sf"/>
</dbReference>
<evidence type="ECO:0000259" key="1">
    <source>
        <dbReference type="PROSITE" id="PS50181"/>
    </source>
</evidence>
<keyword evidence="3" id="KW-1185">Reference proteome</keyword>
<comment type="caution">
    <text evidence="2">The sequence shown here is derived from an EMBL/GenBank/DDBJ whole genome shotgun (WGS) entry which is preliminary data.</text>
</comment>